<name>A0A4V4HFS9_DENBC</name>
<accession>A0A4V4HFS9</accession>
<evidence type="ECO:0000313" key="2">
    <source>
        <dbReference type="Proteomes" id="UP000297245"/>
    </source>
</evidence>
<proteinExistence type="predicted"/>
<dbReference type="EMBL" id="ML179185">
    <property type="protein sequence ID" value="THU96075.1"/>
    <property type="molecule type" value="Genomic_DNA"/>
</dbReference>
<dbReference type="AlphaFoldDB" id="A0A4V4HFS9"/>
<keyword evidence="2" id="KW-1185">Reference proteome</keyword>
<reference evidence="1 2" key="1">
    <citation type="journal article" date="2019" name="Nat. Ecol. Evol.">
        <title>Megaphylogeny resolves global patterns of mushroom evolution.</title>
        <authorList>
            <person name="Varga T."/>
            <person name="Krizsan K."/>
            <person name="Foldi C."/>
            <person name="Dima B."/>
            <person name="Sanchez-Garcia M."/>
            <person name="Sanchez-Ramirez S."/>
            <person name="Szollosi G.J."/>
            <person name="Szarkandi J.G."/>
            <person name="Papp V."/>
            <person name="Albert L."/>
            <person name="Andreopoulos W."/>
            <person name="Angelini C."/>
            <person name="Antonin V."/>
            <person name="Barry K.W."/>
            <person name="Bougher N.L."/>
            <person name="Buchanan P."/>
            <person name="Buyck B."/>
            <person name="Bense V."/>
            <person name="Catcheside P."/>
            <person name="Chovatia M."/>
            <person name="Cooper J."/>
            <person name="Damon W."/>
            <person name="Desjardin D."/>
            <person name="Finy P."/>
            <person name="Geml J."/>
            <person name="Haridas S."/>
            <person name="Hughes K."/>
            <person name="Justo A."/>
            <person name="Karasinski D."/>
            <person name="Kautmanova I."/>
            <person name="Kiss B."/>
            <person name="Kocsube S."/>
            <person name="Kotiranta H."/>
            <person name="LaButti K.M."/>
            <person name="Lechner B.E."/>
            <person name="Liimatainen K."/>
            <person name="Lipzen A."/>
            <person name="Lukacs Z."/>
            <person name="Mihaltcheva S."/>
            <person name="Morgado L.N."/>
            <person name="Niskanen T."/>
            <person name="Noordeloos M.E."/>
            <person name="Ohm R.A."/>
            <person name="Ortiz-Santana B."/>
            <person name="Ovrebo C."/>
            <person name="Racz N."/>
            <person name="Riley R."/>
            <person name="Savchenko A."/>
            <person name="Shiryaev A."/>
            <person name="Soop K."/>
            <person name="Spirin V."/>
            <person name="Szebenyi C."/>
            <person name="Tomsovsky M."/>
            <person name="Tulloss R.E."/>
            <person name="Uehling J."/>
            <person name="Grigoriev I.V."/>
            <person name="Vagvolgyi C."/>
            <person name="Papp T."/>
            <person name="Martin F.M."/>
            <person name="Miettinen O."/>
            <person name="Hibbett D.S."/>
            <person name="Nagy L.G."/>
        </authorList>
    </citation>
    <scope>NUCLEOTIDE SEQUENCE [LARGE SCALE GENOMIC DNA]</scope>
    <source>
        <strain evidence="1 2">CBS 962.96</strain>
    </source>
</reference>
<gene>
    <name evidence="1" type="ORF">K435DRAFT_109036</name>
</gene>
<organism evidence="1 2">
    <name type="scientific">Dendrothele bispora (strain CBS 962.96)</name>
    <dbReference type="NCBI Taxonomy" id="1314807"/>
    <lineage>
        <taxon>Eukaryota</taxon>
        <taxon>Fungi</taxon>
        <taxon>Dikarya</taxon>
        <taxon>Basidiomycota</taxon>
        <taxon>Agaricomycotina</taxon>
        <taxon>Agaricomycetes</taxon>
        <taxon>Agaricomycetidae</taxon>
        <taxon>Agaricales</taxon>
        <taxon>Agaricales incertae sedis</taxon>
        <taxon>Dendrothele</taxon>
    </lineage>
</organism>
<sequence length="112" mass="12646">MFHPTSTISSLETFDTRITCTCQPVFSIQPSLWFSLAAAATTWTRQPFIANSPLHINISRHTRIPFVSHATHATPRPNPSPHCHVFQIHLSAYLPAYLSNLSEVYVDLPFRS</sequence>
<evidence type="ECO:0000313" key="1">
    <source>
        <dbReference type="EMBL" id="THU96075.1"/>
    </source>
</evidence>
<dbReference type="Proteomes" id="UP000297245">
    <property type="component" value="Unassembled WGS sequence"/>
</dbReference>
<protein>
    <submittedName>
        <fullName evidence="1">Uncharacterized protein</fullName>
    </submittedName>
</protein>